<comment type="caution">
    <text evidence="2">The sequence shown here is derived from an EMBL/GenBank/DDBJ whole genome shotgun (WGS) entry which is preliminary data.</text>
</comment>
<reference evidence="2" key="1">
    <citation type="submission" date="2019-11" db="EMBL/GenBank/DDBJ databases">
        <title>Microbial mats filling the niche in hypersaline microbial mats.</title>
        <authorList>
            <person name="Wong H.L."/>
            <person name="Macleod F.I."/>
            <person name="White R.A. III"/>
            <person name="Burns B.P."/>
        </authorList>
    </citation>
    <scope>NUCLEOTIDE SEQUENCE</scope>
    <source>
        <strain evidence="2">Bin_327</strain>
    </source>
</reference>
<dbReference type="Proteomes" id="UP000630660">
    <property type="component" value="Unassembled WGS sequence"/>
</dbReference>
<name>A0A9D5K946_UNCW3</name>
<gene>
    <name evidence="2" type="ORF">GF359_05530</name>
</gene>
<dbReference type="Gene3D" id="3.30.420.60">
    <property type="entry name" value="eRF1 domain 2"/>
    <property type="match status" value="1"/>
</dbReference>
<proteinExistence type="predicted"/>
<evidence type="ECO:0000259" key="1">
    <source>
        <dbReference type="Pfam" id="PF18859"/>
    </source>
</evidence>
<evidence type="ECO:0000313" key="2">
    <source>
        <dbReference type="EMBL" id="MBD3364657.1"/>
    </source>
</evidence>
<organism evidence="2 3">
    <name type="scientific">candidate division WOR-3 bacterium</name>
    <dbReference type="NCBI Taxonomy" id="2052148"/>
    <lineage>
        <taxon>Bacteria</taxon>
        <taxon>Bacteria division WOR-3</taxon>
    </lineage>
</organism>
<dbReference type="SUPFAM" id="SSF53137">
    <property type="entry name" value="Translational machinery components"/>
    <property type="match status" value="1"/>
</dbReference>
<feature type="domain" description="Actinobacteria/chloroflexi VLRF1 release factor" evidence="1">
    <location>
        <begin position="10"/>
        <end position="100"/>
    </location>
</feature>
<accession>A0A9D5K946</accession>
<evidence type="ECO:0000313" key="3">
    <source>
        <dbReference type="Proteomes" id="UP000630660"/>
    </source>
</evidence>
<dbReference type="EMBL" id="WJKJ01000176">
    <property type="protein sequence ID" value="MBD3364657.1"/>
    <property type="molecule type" value="Genomic_DNA"/>
</dbReference>
<dbReference type="AlphaFoldDB" id="A0A9D5K946"/>
<protein>
    <recommendedName>
        <fullName evidence="1">Actinobacteria/chloroflexi VLRF1 release factor domain-containing protein</fullName>
    </recommendedName>
</protein>
<dbReference type="Pfam" id="PF18859">
    <property type="entry name" value="acVLRF1"/>
    <property type="match status" value="1"/>
</dbReference>
<dbReference type="InterPro" id="IPR040783">
    <property type="entry name" value="VLRF1"/>
</dbReference>
<sequence>MVNKLIVGWLDHREAKLFWLEGDDVKREKRIKSRAHGRHDHGGWSQSRFDRQRRGDLKRYYDDIIDAIGRSRESLHLVGHKQALREFRNRCEEDAEHLLGRLHEDNKDEMTDAEIVAYGRKKMR</sequence>
<dbReference type="InterPro" id="IPR042226">
    <property type="entry name" value="eFR1_2_sf"/>
</dbReference>